<organism evidence="8 9">
    <name type="scientific">Actinomyces oris</name>
    <dbReference type="NCBI Taxonomy" id="544580"/>
    <lineage>
        <taxon>Bacteria</taxon>
        <taxon>Bacillati</taxon>
        <taxon>Actinomycetota</taxon>
        <taxon>Actinomycetes</taxon>
        <taxon>Actinomycetales</taxon>
        <taxon>Actinomycetaceae</taxon>
        <taxon>Actinomyces</taxon>
    </lineage>
</organism>
<dbReference type="CDD" id="cd01651">
    <property type="entry name" value="RT_G2_intron"/>
    <property type="match status" value="1"/>
</dbReference>
<dbReference type="GO" id="GO:0016787">
    <property type="term" value="F:hydrolase activity"/>
    <property type="evidence" value="ECO:0007669"/>
    <property type="project" value="UniProtKB-KW"/>
</dbReference>
<dbReference type="InterPro" id="IPR042211">
    <property type="entry name" value="CRISPR-assoc_Cas1_N"/>
</dbReference>
<dbReference type="PROSITE" id="PS50878">
    <property type="entry name" value="RT_POL"/>
    <property type="match status" value="1"/>
</dbReference>
<evidence type="ECO:0000256" key="6">
    <source>
        <dbReference type="ARBA" id="ARBA00023118"/>
    </source>
</evidence>
<dbReference type="InterPro" id="IPR043502">
    <property type="entry name" value="DNA/RNA_pol_sf"/>
</dbReference>
<keyword evidence="6" id="KW-0051">Antiviral defense</keyword>
<dbReference type="InterPro" id="IPR002729">
    <property type="entry name" value="CRISPR-assoc_Cas1"/>
</dbReference>
<proteinExistence type="predicted"/>
<evidence type="ECO:0000256" key="3">
    <source>
        <dbReference type="ARBA" id="ARBA00022759"/>
    </source>
</evidence>
<keyword evidence="1" id="KW-0540">Nuclease</keyword>
<keyword evidence="2" id="KW-0479">Metal-binding</keyword>
<dbReference type="GO" id="GO:0004519">
    <property type="term" value="F:endonuclease activity"/>
    <property type="evidence" value="ECO:0007669"/>
    <property type="project" value="UniProtKB-KW"/>
</dbReference>
<dbReference type="GO" id="GO:0051607">
    <property type="term" value="P:defense response to virus"/>
    <property type="evidence" value="ECO:0007669"/>
    <property type="project" value="UniProtKB-KW"/>
</dbReference>
<evidence type="ECO:0000259" key="7">
    <source>
        <dbReference type="PROSITE" id="PS50878"/>
    </source>
</evidence>
<dbReference type="GO" id="GO:0003676">
    <property type="term" value="F:nucleic acid binding"/>
    <property type="evidence" value="ECO:0007669"/>
    <property type="project" value="InterPro"/>
</dbReference>
<gene>
    <name evidence="8" type="ORF">BKH15_07355</name>
</gene>
<feature type="domain" description="Reverse transcriptase" evidence="7">
    <location>
        <begin position="54"/>
        <end position="280"/>
    </location>
</feature>
<dbReference type="RefSeq" id="WP_075414805.1">
    <property type="nucleotide sequence ID" value="NZ_MSKW01000014.1"/>
</dbReference>
<dbReference type="CDD" id="cd09634">
    <property type="entry name" value="Cas1_I-II-III"/>
    <property type="match status" value="1"/>
</dbReference>
<dbReference type="AlphaFoldDB" id="A0A1Q8X8R7"/>
<protein>
    <recommendedName>
        <fullName evidence="7">Reverse transcriptase domain-containing protein</fullName>
    </recommendedName>
</protein>
<evidence type="ECO:0000256" key="1">
    <source>
        <dbReference type="ARBA" id="ARBA00022722"/>
    </source>
</evidence>
<keyword evidence="5" id="KW-0460">Magnesium</keyword>
<evidence type="ECO:0000313" key="8">
    <source>
        <dbReference type="EMBL" id="OLO76705.1"/>
    </source>
</evidence>
<dbReference type="Pfam" id="PF00078">
    <property type="entry name" value="RVT_1"/>
    <property type="match status" value="1"/>
</dbReference>
<comment type="caution">
    <text evidence="8">The sequence shown here is derived from an EMBL/GenBank/DDBJ whole genome shotgun (WGS) entry which is preliminary data.</text>
</comment>
<evidence type="ECO:0000256" key="2">
    <source>
        <dbReference type="ARBA" id="ARBA00022723"/>
    </source>
</evidence>
<dbReference type="PANTHER" id="PTHR34047:SF8">
    <property type="entry name" value="PROTEIN YKFC"/>
    <property type="match status" value="1"/>
</dbReference>
<evidence type="ECO:0000256" key="5">
    <source>
        <dbReference type="ARBA" id="ARBA00022842"/>
    </source>
</evidence>
<dbReference type="GO" id="GO:0043571">
    <property type="term" value="P:maintenance of CRISPR repeat elements"/>
    <property type="evidence" value="ECO:0007669"/>
    <property type="project" value="InterPro"/>
</dbReference>
<sequence length="453" mass="49566">MSESGTGTLFERISSCEGLEGGWRMVLAKDASDGILQKKTKEFAEHLDDFLTELSGSLRSGTYEPDPLLSFGIPKGTSGEVRTLHIPSIRDRVVERAVVNTITHRADLAMSPCSFAYRTGIGTDDAVDHLARLRDAGYCYVLRTDIEDYFPNLNIEDALAALSPIAGCPRTIDLIRLIARPRRARGERRTRNRGIAQGSCLSPLLANLALTDVDRAMGDAGYGYARFADDIVICSPYEPDLLEALELLDSLLTPRGLRLNQEKTAMTSFDEGFCYLGTEFSRSFPPVDPRHDIKGRPDPDQVVCVGRDGARVHVSQNRLIVDGADGLPQVSIPRRAVSRIVLTGAVGLSSGARSWALYNDIDVIFLSRHGGYLGQLAGPRSTASARRLLTQASFATDDDARLPLARAIVRAKMRHQVSVLHRTGRRSRGSGVETPCTTIRQLADDAGLYRGVW</sequence>
<keyword evidence="4" id="KW-0378">Hydrolase</keyword>
<evidence type="ECO:0000313" key="9">
    <source>
        <dbReference type="Proteomes" id="UP000186769"/>
    </source>
</evidence>
<dbReference type="Pfam" id="PF01867">
    <property type="entry name" value="Cas_Cas1"/>
    <property type="match status" value="1"/>
</dbReference>
<reference evidence="8 9" key="1">
    <citation type="submission" date="2016-12" db="EMBL/GenBank/DDBJ databases">
        <title>Genomic comparison of strains in the 'Actinomyces naeslundii' group.</title>
        <authorList>
            <person name="Mughal S.R."/>
            <person name="Do T."/>
            <person name="Gilbert S.C."/>
            <person name="Witherden E.A."/>
            <person name="Didelot X."/>
            <person name="Beighton D."/>
        </authorList>
    </citation>
    <scope>NUCLEOTIDE SEQUENCE [LARGE SCALE GENOMIC DNA]</scope>
    <source>
        <strain evidence="8 9">G53E</strain>
    </source>
</reference>
<dbReference type="SUPFAM" id="SSF56672">
    <property type="entry name" value="DNA/RNA polymerases"/>
    <property type="match status" value="1"/>
</dbReference>
<keyword evidence="3" id="KW-0255">Endonuclease</keyword>
<dbReference type="EMBL" id="MSKW01000014">
    <property type="protein sequence ID" value="OLO76705.1"/>
    <property type="molecule type" value="Genomic_DNA"/>
</dbReference>
<evidence type="ECO:0000256" key="4">
    <source>
        <dbReference type="ARBA" id="ARBA00022801"/>
    </source>
</evidence>
<dbReference type="PANTHER" id="PTHR34047">
    <property type="entry name" value="NUCLEAR INTRON MATURASE 1, MITOCHONDRIAL-RELATED"/>
    <property type="match status" value="1"/>
</dbReference>
<dbReference type="InterPro" id="IPR000477">
    <property type="entry name" value="RT_dom"/>
</dbReference>
<dbReference type="Proteomes" id="UP000186769">
    <property type="component" value="Unassembled WGS sequence"/>
</dbReference>
<dbReference type="Gene3D" id="3.100.10.20">
    <property type="entry name" value="CRISPR-associated endonuclease Cas1, N-terminal domain"/>
    <property type="match status" value="1"/>
</dbReference>
<dbReference type="InterPro" id="IPR051083">
    <property type="entry name" value="GrpII_Intron_Splice-Mob/Def"/>
</dbReference>
<name>A0A1Q8X8R7_9ACTO</name>
<dbReference type="GO" id="GO:0046872">
    <property type="term" value="F:metal ion binding"/>
    <property type="evidence" value="ECO:0007669"/>
    <property type="project" value="UniProtKB-KW"/>
</dbReference>
<accession>A0A1Q8X8R7</accession>